<name>A0A1L8D1Z7_9THEO</name>
<evidence type="ECO:0000256" key="11">
    <source>
        <dbReference type="ARBA" id="ARBA00023146"/>
    </source>
</evidence>
<keyword evidence="7 13" id="KW-0547">Nucleotide-binding</keyword>
<keyword evidence="4 13" id="KW-0963">Cytoplasm</keyword>
<sequence>MHNEELWQRYMGEISKVSNLNELQTIKVKFLGKKGEVTLALKNLKDLPPELRPEAGQKINTLKRLIEEDLEKREQELLQRALDEKLSKEAIDVTLPGYSLKLGKLHPLTQVQHRIVEIFTSMGFSVATGPEIEKDYYNFEALNLPKDHPARDMQDSFYITEEVLLRTHTSPVQVRVMEKYAPNLPIKIISPGKVYRRDDDATHSPMFAQCEGLAVDRNIRFSDLKGVLLTFIKELFGPKTKMRLRPSYFPFTEPSAEVDISCVICGGLGCKVCKGSGWLEILGAGMVHPRVLEMAGYDSSMVTGFAFGMGLERIAMLLYGIDDLRLFYDNDIRFLQMF</sequence>
<feature type="domain" description="Aminoacyl-transfer RNA synthetases class-II family profile" evidence="14">
    <location>
        <begin position="109"/>
        <end position="319"/>
    </location>
</feature>
<evidence type="ECO:0000256" key="2">
    <source>
        <dbReference type="ARBA" id="ARBA00010207"/>
    </source>
</evidence>
<dbReference type="GO" id="GO:0016740">
    <property type="term" value="F:transferase activity"/>
    <property type="evidence" value="ECO:0007669"/>
    <property type="project" value="UniProtKB-ARBA"/>
</dbReference>
<comment type="cofactor">
    <cofactor evidence="13">
        <name>Mg(2+)</name>
        <dbReference type="ChEBI" id="CHEBI:18420"/>
    </cofactor>
    <text evidence="13">Binds 2 magnesium ions per tetramer.</text>
</comment>
<keyword evidence="5 13" id="KW-0436">Ligase</keyword>
<dbReference type="InterPro" id="IPR004529">
    <property type="entry name" value="Phe-tRNA-synth_IIc_asu"/>
</dbReference>
<dbReference type="InterPro" id="IPR002319">
    <property type="entry name" value="Phenylalanyl-tRNA_Synthase"/>
</dbReference>
<dbReference type="AlphaFoldDB" id="A0A1L8D1Z7"/>
<dbReference type="Proteomes" id="UP000187338">
    <property type="component" value="Unassembled WGS sequence"/>
</dbReference>
<reference evidence="16" key="1">
    <citation type="submission" date="2016-12" db="EMBL/GenBank/DDBJ databases">
        <title>Draft Genome Sequences od Carboxydothermus pertinax and islandicus, Hydrogenogenic Carboxydotrophic Bacteria.</title>
        <authorList>
            <person name="Fukuyama Y."/>
            <person name="Ohmae K."/>
            <person name="Yoneda Y."/>
            <person name="Yoshida T."/>
            <person name="Sako Y."/>
        </authorList>
    </citation>
    <scope>NUCLEOTIDE SEQUENCE [LARGE SCALE GENOMIC DNA]</scope>
    <source>
        <strain evidence="16">SET</strain>
    </source>
</reference>
<evidence type="ECO:0000256" key="12">
    <source>
        <dbReference type="ARBA" id="ARBA00049255"/>
    </source>
</evidence>
<evidence type="ECO:0000256" key="5">
    <source>
        <dbReference type="ARBA" id="ARBA00022598"/>
    </source>
</evidence>
<keyword evidence="11 13" id="KW-0030">Aminoacyl-tRNA synthetase</keyword>
<dbReference type="PROSITE" id="PS50862">
    <property type="entry name" value="AA_TRNA_LIGASE_II"/>
    <property type="match status" value="1"/>
</dbReference>
<dbReference type="CDD" id="cd00496">
    <property type="entry name" value="PheRS_alpha_core"/>
    <property type="match status" value="1"/>
</dbReference>
<dbReference type="GO" id="GO:0005737">
    <property type="term" value="C:cytoplasm"/>
    <property type="evidence" value="ECO:0007669"/>
    <property type="project" value="UniProtKB-SubCell"/>
</dbReference>
<keyword evidence="9 13" id="KW-0460">Magnesium</keyword>
<evidence type="ECO:0000313" key="15">
    <source>
        <dbReference type="EMBL" id="GAV25121.1"/>
    </source>
</evidence>
<keyword evidence="10 13" id="KW-0648">Protein biosynthesis</keyword>
<protein>
    <recommendedName>
        <fullName evidence="13">Phenylalanine--tRNA ligase alpha subunit</fullName>
        <ecNumber evidence="13">6.1.1.20</ecNumber>
    </recommendedName>
    <alternativeName>
        <fullName evidence="13">Phenylalanyl-tRNA synthetase alpha subunit</fullName>
        <shortName evidence="13">PheRS</shortName>
    </alternativeName>
</protein>
<dbReference type="FunFam" id="3.30.930.10:FF:000003">
    <property type="entry name" value="Phenylalanine--tRNA ligase alpha subunit"/>
    <property type="match status" value="1"/>
</dbReference>
<dbReference type="PANTHER" id="PTHR11538">
    <property type="entry name" value="PHENYLALANYL-TRNA SYNTHETASE"/>
    <property type="match status" value="1"/>
</dbReference>
<dbReference type="InterPro" id="IPR004188">
    <property type="entry name" value="Phe-tRNA_ligase_II_N"/>
</dbReference>
<keyword evidence="16" id="KW-1185">Reference proteome</keyword>
<comment type="caution">
    <text evidence="15">The sequence shown here is derived from an EMBL/GenBank/DDBJ whole genome shotgun (WGS) entry which is preliminary data.</text>
</comment>
<comment type="subunit">
    <text evidence="3 13">Tetramer of two alpha and two beta subunits.</text>
</comment>
<organism evidence="15 16">
    <name type="scientific">Carboxydothermus islandicus</name>
    <dbReference type="NCBI Taxonomy" id="661089"/>
    <lineage>
        <taxon>Bacteria</taxon>
        <taxon>Bacillati</taxon>
        <taxon>Bacillota</taxon>
        <taxon>Clostridia</taxon>
        <taxon>Thermoanaerobacterales</taxon>
        <taxon>Thermoanaerobacteraceae</taxon>
        <taxon>Carboxydothermus</taxon>
    </lineage>
</organism>
<dbReference type="InterPro" id="IPR010978">
    <property type="entry name" value="tRNA-bd_arm"/>
</dbReference>
<gene>
    <name evidence="13" type="primary">pheS</name>
    <name evidence="15" type="ORF">ciss_10540</name>
</gene>
<dbReference type="SUPFAM" id="SSF46589">
    <property type="entry name" value="tRNA-binding arm"/>
    <property type="match status" value="1"/>
</dbReference>
<dbReference type="GO" id="GO:0000049">
    <property type="term" value="F:tRNA binding"/>
    <property type="evidence" value="ECO:0007669"/>
    <property type="project" value="InterPro"/>
</dbReference>
<evidence type="ECO:0000256" key="1">
    <source>
        <dbReference type="ARBA" id="ARBA00004496"/>
    </source>
</evidence>
<comment type="similarity">
    <text evidence="2 13">Belongs to the class-II aminoacyl-tRNA synthetase family. Phe-tRNA synthetase alpha subunit type 1 subfamily.</text>
</comment>
<keyword evidence="8 13" id="KW-0067">ATP-binding</keyword>
<dbReference type="InterPro" id="IPR045864">
    <property type="entry name" value="aa-tRNA-synth_II/BPL/LPL"/>
</dbReference>
<evidence type="ECO:0000256" key="7">
    <source>
        <dbReference type="ARBA" id="ARBA00022741"/>
    </source>
</evidence>
<evidence type="ECO:0000256" key="10">
    <source>
        <dbReference type="ARBA" id="ARBA00022917"/>
    </source>
</evidence>
<dbReference type="Pfam" id="PF02912">
    <property type="entry name" value="Phe_tRNA-synt_N"/>
    <property type="match status" value="1"/>
</dbReference>
<evidence type="ECO:0000256" key="9">
    <source>
        <dbReference type="ARBA" id="ARBA00022842"/>
    </source>
</evidence>
<dbReference type="GO" id="GO:0004826">
    <property type="term" value="F:phenylalanine-tRNA ligase activity"/>
    <property type="evidence" value="ECO:0007669"/>
    <property type="project" value="UniProtKB-UniRule"/>
</dbReference>
<dbReference type="InterPro" id="IPR006195">
    <property type="entry name" value="aa-tRNA-synth_II"/>
</dbReference>
<dbReference type="GO" id="GO:0005524">
    <property type="term" value="F:ATP binding"/>
    <property type="evidence" value="ECO:0007669"/>
    <property type="project" value="UniProtKB-UniRule"/>
</dbReference>
<dbReference type="HAMAP" id="MF_00281">
    <property type="entry name" value="Phe_tRNA_synth_alpha1"/>
    <property type="match status" value="1"/>
</dbReference>
<dbReference type="Pfam" id="PF01409">
    <property type="entry name" value="tRNA-synt_2d"/>
    <property type="match status" value="1"/>
</dbReference>
<dbReference type="STRING" id="661089.ciss_10540"/>
<evidence type="ECO:0000259" key="14">
    <source>
        <dbReference type="PROSITE" id="PS50862"/>
    </source>
</evidence>
<dbReference type="Gene3D" id="3.30.930.10">
    <property type="entry name" value="Bira Bifunctional Protein, Domain 2"/>
    <property type="match status" value="1"/>
</dbReference>
<dbReference type="GO" id="GO:0140096">
    <property type="term" value="F:catalytic activity, acting on a protein"/>
    <property type="evidence" value="ECO:0007669"/>
    <property type="project" value="UniProtKB-ARBA"/>
</dbReference>
<dbReference type="EMBL" id="BDJL01000031">
    <property type="protein sequence ID" value="GAV25121.1"/>
    <property type="molecule type" value="Genomic_DNA"/>
</dbReference>
<dbReference type="GO" id="GO:0000287">
    <property type="term" value="F:magnesium ion binding"/>
    <property type="evidence" value="ECO:0007669"/>
    <property type="project" value="UniProtKB-UniRule"/>
</dbReference>
<dbReference type="SUPFAM" id="SSF55681">
    <property type="entry name" value="Class II aaRS and biotin synthetases"/>
    <property type="match status" value="1"/>
</dbReference>
<dbReference type="NCBIfam" id="TIGR00468">
    <property type="entry name" value="pheS"/>
    <property type="match status" value="1"/>
</dbReference>
<feature type="binding site" evidence="13">
    <location>
        <position position="253"/>
    </location>
    <ligand>
        <name>Mg(2+)</name>
        <dbReference type="ChEBI" id="CHEBI:18420"/>
        <note>shared with beta subunit</note>
    </ligand>
</feature>
<dbReference type="PANTHER" id="PTHR11538:SF41">
    <property type="entry name" value="PHENYLALANINE--TRNA LIGASE, MITOCHONDRIAL"/>
    <property type="match status" value="1"/>
</dbReference>
<comment type="subcellular location">
    <subcellularLocation>
        <location evidence="1 13">Cytoplasm</location>
    </subcellularLocation>
</comment>
<evidence type="ECO:0000256" key="6">
    <source>
        <dbReference type="ARBA" id="ARBA00022723"/>
    </source>
</evidence>
<keyword evidence="6 13" id="KW-0479">Metal-binding</keyword>
<comment type="catalytic activity">
    <reaction evidence="12 13">
        <text>tRNA(Phe) + L-phenylalanine + ATP = L-phenylalanyl-tRNA(Phe) + AMP + diphosphate + H(+)</text>
        <dbReference type="Rhea" id="RHEA:19413"/>
        <dbReference type="Rhea" id="RHEA-COMP:9668"/>
        <dbReference type="Rhea" id="RHEA-COMP:9699"/>
        <dbReference type="ChEBI" id="CHEBI:15378"/>
        <dbReference type="ChEBI" id="CHEBI:30616"/>
        <dbReference type="ChEBI" id="CHEBI:33019"/>
        <dbReference type="ChEBI" id="CHEBI:58095"/>
        <dbReference type="ChEBI" id="CHEBI:78442"/>
        <dbReference type="ChEBI" id="CHEBI:78531"/>
        <dbReference type="ChEBI" id="CHEBI:456215"/>
        <dbReference type="EC" id="6.1.1.20"/>
    </reaction>
</comment>
<dbReference type="EC" id="6.1.1.20" evidence="13"/>
<accession>A0A1L8D1Z7</accession>
<evidence type="ECO:0000256" key="3">
    <source>
        <dbReference type="ARBA" id="ARBA00011209"/>
    </source>
</evidence>
<dbReference type="GO" id="GO:0006432">
    <property type="term" value="P:phenylalanyl-tRNA aminoacylation"/>
    <property type="evidence" value="ECO:0007669"/>
    <property type="project" value="UniProtKB-UniRule"/>
</dbReference>
<dbReference type="InterPro" id="IPR022911">
    <property type="entry name" value="Phe_tRNA_ligase_alpha1_bac"/>
</dbReference>
<proteinExistence type="inferred from homology"/>
<evidence type="ECO:0000256" key="4">
    <source>
        <dbReference type="ARBA" id="ARBA00022490"/>
    </source>
</evidence>
<evidence type="ECO:0000256" key="13">
    <source>
        <dbReference type="HAMAP-Rule" id="MF_00281"/>
    </source>
</evidence>
<evidence type="ECO:0000256" key="8">
    <source>
        <dbReference type="ARBA" id="ARBA00022840"/>
    </source>
</evidence>
<evidence type="ECO:0000313" key="16">
    <source>
        <dbReference type="Proteomes" id="UP000187338"/>
    </source>
</evidence>